<reference evidence="1 2" key="1">
    <citation type="journal article" date="2020" name="Nature">
        <title>Six reference-quality genomes reveal evolution of bat adaptations.</title>
        <authorList>
            <person name="Jebb D."/>
            <person name="Huang Z."/>
            <person name="Pippel M."/>
            <person name="Hughes G.M."/>
            <person name="Lavrichenko K."/>
            <person name="Devanna P."/>
            <person name="Winkler S."/>
            <person name="Jermiin L.S."/>
            <person name="Skirmuntt E.C."/>
            <person name="Katzourakis A."/>
            <person name="Burkitt-Gray L."/>
            <person name="Ray D.A."/>
            <person name="Sullivan K.A.M."/>
            <person name="Roscito J.G."/>
            <person name="Kirilenko B.M."/>
            <person name="Davalos L.M."/>
            <person name="Corthals A.P."/>
            <person name="Power M.L."/>
            <person name="Jones G."/>
            <person name="Ransome R.D."/>
            <person name="Dechmann D.K.N."/>
            <person name="Locatelli A.G."/>
            <person name="Puechmaille S.J."/>
            <person name="Fedrigo O."/>
            <person name="Jarvis E.D."/>
            <person name="Hiller M."/>
            <person name="Vernes S.C."/>
            <person name="Myers E.W."/>
            <person name="Teeling E.C."/>
        </authorList>
    </citation>
    <scope>NUCLEOTIDE SEQUENCE [LARGE SCALE GENOMIC DNA]</scope>
    <source>
        <strain evidence="1">MMyoMyo1</strain>
        <tissue evidence="1">Flight muscle</tissue>
    </source>
</reference>
<accession>A0A7J7VYE7</accession>
<gene>
    <name evidence="1" type="ORF">mMyoMyo1_012248</name>
</gene>
<evidence type="ECO:0000313" key="2">
    <source>
        <dbReference type="Proteomes" id="UP000527355"/>
    </source>
</evidence>
<name>A0A7J7VYE7_MYOMY</name>
<dbReference type="AlphaFoldDB" id="A0A7J7VYE7"/>
<sequence>MESSLCPFFKQGHRGPVHSYFSRLFLPRRLPAIPSTSGPRVAGWVFRWCTWCQDLRWDRGPHSQHLPLLHQPTAPLASGLPPASSRPAGAPCPTYAELEGGPHFLSTNPPQMQSPCLCRSRVERQRGERADLHWSLFPSDPRTRPILQTKELRLPCRA</sequence>
<evidence type="ECO:0000313" key="1">
    <source>
        <dbReference type="EMBL" id="KAF6330247.1"/>
    </source>
</evidence>
<comment type="caution">
    <text evidence="1">The sequence shown here is derived from an EMBL/GenBank/DDBJ whole genome shotgun (WGS) entry which is preliminary data.</text>
</comment>
<dbReference type="Proteomes" id="UP000527355">
    <property type="component" value="Unassembled WGS sequence"/>
</dbReference>
<organism evidence="1 2">
    <name type="scientific">Myotis myotis</name>
    <name type="common">Greater mouse-eared bat</name>
    <name type="synonym">Vespertilio myotis</name>
    <dbReference type="NCBI Taxonomy" id="51298"/>
    <lineage>
        <taxon>Eukaryota</taxon>
        <taxon>Metazoa</taxon>
        <taxon>Chordata</taxon>
        <taxon>Craniata</taxon>
        <taxon>Vertebrata</taxon>
        <taxon>Euteleostomi</taxon>
        <taxon>Mammalia</taxon>
        <taxon>Eutheria</taxon>
        <taxon>Laurasiatheria</taxon>
        <taxon>Chiroptera</taxon>
        <taxon>Yangochiroptera</taxon>
        <taxon>Vespertilionidae</taxon>
        <taxon>Myotis</taxon>
    </lineage>
</organism>
<dbReference type="EMBL" id="JABWUV010000009">
    <property type="protein sequence ID" value="KAF6330247.1"/>
    <property type="molecule type" value="Genomic_DNA"/>
</dbReference>
<proteinExistence type="predicted"/>
<keyword evidence="2" id="KW-1185">Reference proteome</keyword>
<protein>
    <submittedName>
        <fullName evidence="1">Uncharacterized protein</fullName>
    </submittedName>
</protein>